<organism evidence="1 2">
    <name type="scientific">Calderihabitans maritimus</name>
    <dbReference type="NCBI Taxonomy" id="1246530"/>
    <lineage>
        <taxon>Bacteria</taxon>
        <taxon>Bacillati</taxon>
        <taxon>Bacillota</taxon>
        <taxon>Clostridia</taxon>
        <taxon>Neomoorellales</taxon>
        <taxon>Calderihabitantaceae</taxon>
        <taxon>Calderihabitans</taxon>
    </lineage>
</organism>
<proteinExistence type="predicted"/>
<dbReference type="EMBL" id="BDGJ01000158">
    <property type="protein sequence ID" value="GAW93526.1"/>
    <property type="molecule type" value="Genomic_DNA"/>
</dbReference>
<gene>
    <name evidence="1" type="ORF">KKC1_26570</name>
</gene>
<sequence length="43" mass="5108">MILRAWEEDRSVTKDAVDELQLEVASCIFLVLQHGVFLWRENF</sequence>
<accession>A0A1Z5HVG8</accession>
<evidence type="ECO:0000313" key="1">
    <source>
        <dbReference type="EMBL" id="GAW93526.1"/>
    </source>
</evidence>
<reference evidence="2" key="1">
    <citation type="journal article" date="2017" name="Appl. Environ. Microbiol.">
        <title>Genomic analysis of Calderihabitans maritimus KKC1, a thermophilic hydrogenogenic carboxydotrophic bacterium isolated from marine sediment.</title>
        <authorList>
            <person name="Omae K."/>
            <person name="Yoneda Y."/>
            <person name="Fukuyama Y."/>
            <person name="Yoshida T."/>
            <person name="Sako Y."/>
        </authorList>
    </citation>
    <scope>NUCLEOTIDE SEQUENCE [LARGE SCALE GENOMIC DNA]</scope>
    <source>
        <strain evidence="2">KKC1</strain>
    </source>
</reference>
<protein>
    <submittedName>
        <fullName evidence="1">Uncharacterized protein</fullName>
    </submittedName>
</protein>
<comment type="caution">
    <text evidence="1">The sequence shown here is derived from an EMBL/GenBank/DDBJ whole genome shotgun (WGS) entry which is preliminary data.</text>
</comment>
<keyword evidence="2" id="KW-1185">Reference proteome</keyword>
<name>A0A1Z5HVG8_9FIRM</name>
<evidence type="ECO:0000313" key="2">
    <source>
        <dbReference type="Proteomes" id="UP000197032"/>
    </source>
</evidence>
<dbReference type="Proteomes" id="UP000197032">
    <property type="component" value="Unassembled WGS sequence"/>
</dbReference>
<dbReference type="AlphaFoldDB" id="A0A1Z5HVG8"/>